<name>A0A5F7Z898_MACMU</name>
<organism evidence="1 2">
    <name type="scientific">Macaca mulatta</name>
    <name type="common">Rhesus macaque</name>
    <dbReference type="NCBI Taxonomy" id="9544"/>
    <lineage>
        <taxon>Eukaryota</taxon>
        <taxon>Metazoa</taxon>
        <taxon>Chordata</taxon>
        <taxon>Craniata</taxon>
        <taxon>Vertebrata</taxon>
        <taxon>Euteleostomi</taxon>
        <taxon>Mammalia</taxon>
        <taxon>Eutheria</taxon>
        <taxon>Euarchontoglires</taxon>
        <taxon>Primates</taxon>
        <taxon>Haplorrhini</taxon>
        <taxon>Catarrhini</taxon>
        <taxon>Cercopithecidae</taxon>
        <taxon>Cercopithecinae</taxon>
        <taxon>Macaca</taxon>
    </lineage>
</organism>
<proteinExistence type="predicted"/>
<reference evidence="2" key="1">
    <citation type="journal article" date="2007" name="Science">
        <title>Evolutionary and biomedical insights from the rhesus macaque genome.</title>
        <authorList>
            <person name="Gibbs R.A."/>
            <person name="Rogers J."/>
            <person name="Katze M.G."/>
            <person name="Bumgarner R."/>
            <person name="Weinstock G.M."/>
            <person name="Mardis E.R."/>
            <person name="Remington K.A."/>
            <person name="Strausberg R.L."/>
            <person name="Venter J.C."/>
            <person name="Wilson R.K."/>
            <person name="Batzer M.A."/>
            <person name="Bustamante C.D."/>
            <person name="Eichler E.E."/>
            <person name="Hahn M.W."/>
            <person name="Hardison R.C."/>
            <person name="Makova K.D."/>
            <person name="Miller W."/>
            <person name="Milosavljevic A."/>
            <person name="Palermo R.E."/>
            <person name="Siepel A."/>
            <person name="Sikela J.M."/>
            <person name="Attaway T."/>
            <person name="Bell S."/>
            <person name="Bernard K.E."/>
            <person name="Buhay C.J."/>
            <person name="Chandrabose M.N."/>
            <person name="Dao M."/>
            <person name="Davis C."/>
            <person name="Delehaunty K.D."/>
            <person name="Ding Y."/>
            <person name="Dinh H.H."/>
            <person name="Dugan-Rocha S."/>
            <person name="Fulton L.A."/>
            <person name="Gabisi R.A."/>
            <person name="Garner T.T."/>
            <person name="Godfrey J."/>
            <person name="Hawes A.C."/>
            <person name="Hernandez J."/>
            <person name="Hines S."/>
            <person name="Holder M."/>
            <person name="Hume J."/>
            <person name="Jhangiani S.N."/>
            <person name="Joshi V."/>
            <person name="Khan Z.M."/>
            <person name="Kirkness E.F."/>
            <person name="Cree A."/>
            <person name="Fowler R.G."/>
            <person name="Lee S."/>
            <person name="Lewis L.R."/>
            <person name="Li Z."/>
            <person name="Liu Y.-S."/>
            <person name="Moore S.M."/>
            <person name="Muzny D."/>
            <person name="Nazareth L.V."/>
            <person name="Ngo D.N."/>
            <person name="Okwuonu G.O."/>
            <person name="Pai G."/>
            <person name="Parker D."/>
            <person name="Paul H.A."/>
            <person name="Pfannkoch C."/>
            <person name="Pohl C.S."/>
            <person name="Rogers Y.-H.C."/>
            <person name="Ruiz S.J."/>
            <person name="Sabo A."/>
            <person name="Santibanez J."/>
            <person name="Schneider B.W."/>
            <person name="Smith S.M."/>
            <person name="Sodergren E."/>
            <person name="Svatek A.F."/>
            <person name="Utterback T.R."/>
            <person name="Vattathil S."/>
            <person name="Warren W."/>
            <person name="White C.S."/>
            <person name="Chinwalla A.T."/>
            <person name="Feng Y."/>
            <person name="Halpern A.L."/>
            <person name="Hillier L.W."/>
            <person name="Huang X."/>
            <person name="Minx P."/>
            <person name="Nelson J.O."/>
            <person name="Pepin K.H."/>
            <person name="Qin X."/>
            <person name="Sutton G.G."/>
            <person name="Venter E."/>
            <person name="Walenz B.P."/>
            <person name="Wallis J.W."/>
            <person name="Worley K.C."/>
            <person name="Yang S.-P."/>
            <person name="Jones S.M."/>
            <person name="Marra M.A."/>
            <person name="Rocchi M."/>
            <person name="Schein J.E."/>
            <person name="Baertsch R."/>
            <person name="Clarke L."/>
            <person name="Csuros M."/>
            <person name="Glasscock J."/>
            <person name="Harris R.A."/>
            <person name="Havlak P."/>
            <person name="Jackson A.R."/>
            <person name="Jiang H."/>
            <person name="Liu Y."/>
            <person name="Messina D.N."/>
            <person name="Shen Y."/>
            <person name="Song H.X.-Z."/>
            <person name="Wylie T."/>
            <person name="Zhang L."/>
            <person name="Birney E."/>
            <person name="Han K."/>
            <person name="Konkel M.K."/>
            <person name="Lee J."/>
            <person name="Smit A.F.A."/>
            <person name="Ullmer B."/>
            <person name="Wang H."/>
            <person name="Xing J."/>
            <person name="Burhans R."/>
            <person name="Cheng Z."/>
            <person name="Karro J.E."/>
            <person name="Ma J."/>
            <person name="Raney B."/>
            <person name="She X."/>
            <person name="Cox M.J."/>
            <person name="Demuth J.P."/>
            <person name="Dumas L.J."/>
            <person name="Han S.-G."/>
            <person name="Hopkins J."/>
            <person name="Karimpour-Fard A."/>
            <person name="Kim Y.H."/>
            <person name="Pollack J.R."/>
            <person name="Vinar T."/>
            <person name="Addo-Quaye C."/>
            <person name="Degenhardt J."/>
            <person name="Denby A."/>
            <person name="Hubisz M.J."/>
            <person name="Indap A."/>
            <person name="Kosiol C."/>
            <person name="Lahn B.T."/>
            <person name="Lawson H.A."/>
            <person name="Marklein A."/>
            <person name="Nielsen R."/>
            <person name="Vallender E.J."/>
            <person name="Clark A.G."/>
            <person name="Ferguson B."/>
            <person name="Hernandez R.D."/>
            <person name="Hirani K."/>
            <person name="Kehrer-Sawatzki H."/>
            <person name="Kolb J."/>
            <person name="Patil S."/>
            <person name="Pu L.-L."/>
            <person name="Ren Y."/>
            <person name="Smith D.G."/>
            <person name="Wheeler D.A."/>
            <person name="Schenck I."/>
            <person name="Ball E.V."/>
            <person name="Chen R."/>
            <person name="Cooper D.N."/>
            <person name="Giardine B."/>
            <person name="Hsu F."/>
            <person name="Kent W.J."/>
            <person name="Lesk A."/>
            <person name="Nelson D.L."/>
            <person name="O'brien W.E."/>
            <person name="Pruefer K."/>
            <person name="Stenson P.D."/>
            <person name="Wallace J.C."/>
            <person name="Ke H."/>
            <person name="Liu X.-M."/>
            <person name="Wang P."/>
            <person name="Xiang A.P."/>
            <person name="Yang F."/>
            <person name="Barber G.P."/>
            <person name="Haussler D."/>
            <person name="Karolchik D."/>
            <person name="Kern A.D."/>
            <person name="Kuhn R.M."/>
            <person name="Smith K.E."/>
            <person name="Zwieg A.S."/>
        </authorList>
    </citation>
    <scope>NUCLEOTIDE SEQUENCE [LARGE SCALE GENOMIC DNA]</scope>
    <source>
        <strain evidence="2">17573</strain>
    </source>
</reference>
<reference evidence="1" key="4">
    <citation type="submission" date="2025-09" db="UniProtKB">
        <authorList>
            <consortium name="Ensembl"/>
        </authorList>
    </citation>
    <scope>IDENTIFICATION</scope>
    <source>
        <strain evidence="1">17573</strain>
    </source>
</reference>
<evidence type="ECO:0000313" key="1">
    <source>
        <dbReference type="Ensembl" id="ENSMMUP00000061346.1"/>
    </source>
</evidence>
<dbReference type="InParanoid" id="A0A5F7Z898"/>
<accession>A0A5F7Z898</accession>
<protein>
    <submittedName>
        <fullName evidence="1">Uncharacterized protein</fullName>
    </submittedName>
</protein>
<reference evidence="1" key="3">
    <citation type="submission" date="2025-08" db="UniProtKB">
        <authorList>
            <consortium name="Ensembl"/>
        </authorList>
    </citation>
    <scope>IDENTIFICATION</scope>
    <source>
        <strain evidence="1">17573</strain>
    </source>
</reference>
<dbReference type="Proteomes" id="UP000006718">
    <property type="component" value="Chromosome 20"/>
</dbReference>
<reference evidence="1" key="2">
    <citation type="submission" date="2019-01" db="EMBL/GenBank/DDBJ databases">
        <authorList>
            <person name="Graves T."/>
            <person name="Eichler E.E."/>
            <person name="Wilson R.K."/>
        </authorList>
    </citation>
    <scope>NUCLEOTIDE SEQUENCE [LARGE SCALE GENOMIC DNA]</scope>
    <source>
        <strain evidence="1">17573</strain>
    </source>
</reference>
<dbReference type="Ensembl" id="ENSMMUT00000092404.1">
    <property type="protein sequence ID" value="ENSMMUP00000061346.1"/>
    <property type="gene ID" value="ENSMMUG00000056532.1"/>
</dbReference>
<sequence length="145" mass="15561">NRVSLCRSGWNAVAQSWLTAASTSQAQAILPPQPPKSEPQVCTTTPGFFFIFILETESQCVAQAGLEQLGSSDSPTSASRETRTTGLANVPPCLANIFYIFCRDGVSLCCLGWPQNPGLKQSSCLGLPKCWITGVSHHSQPLSYL</sequence>
<keyword evidence="2" id="KW-1185">Reference proteome</keyword>
<dbReference type="Bgee" id="ENSMMUG00000056532">
    <property type="expression patterns" value="Expressed in cerebellum and 8 other cell types or tissues"/>
</dbReference>
<dbReference type="PRINTS" id="PR02045">
    <property type="entry name" value="F138DOMAIN"/>
</dbReference>
<dbReference type="AlphaFoldDB" id="A0A5F7Z898"/>
<evidence type="ECO:0000313" key="2">
    <source>
        <dbReference type="Proteomes" id="UP000006718"/>
    </source>
</evidence>
<dbReference type="VEuPathDB" id="HostDB:ENSMMUG00000056532"/>